<dbReference type="EMBL" id="JAJJMB010015809">
    <property type="protein sequence ID" value="KAI3851919.1"/>
    <property type="molecule type" value="Genomic_DNA"/>
</dbReference>
<comment type="caution">
    <text evidence="1">The sequence shown here is derived from an EMBL/GenBank/DDBJ whole genome shotgun (WGS) entry which is preliminary data.</text>
</comment>
<evidence type="ECO:0000313" key="1">
    <source>
        <dbReference type="EMBL" id="KAI3851919.1"/>
    </source>
</evidence>
<dbReference type="AlphaFoldDB" id="A0AAD4S1E1"/>
<dbReference type="Proteomes" id="UP001202328">
    <property type="component" value="Unassembled WGS sequence"/>
</dbReference>
<protein>
    <submittedName>
        <fullName evidence="1">Uncharacterized protein</fullName>
    </submittedName>
</protein>
<reference evidence="1" key="1">
    <citation type="submission" date="2022-04" db="EMBL/GenBank/DDBJ databases">
        <title>A functionally conserved STORR gene fusion in Papaver species that diverged 16.8 million years ago.</title>
        <authorList>
            <person name="Catania T."/>
        </authorList>
    </citation>
    <scope>NUCLEOTIDE SEQUENCE</scope>
    <source>
        <strain evidence="1">S-188037</strain>
    </source>
</reference>
<gene>
    <name evidence="1" type="ORF">MKW98_019918</name>
</gene>
<evidence type="ECO:0000313" key="2">
    <source>
        <dbReference type="Proteomes" id="UP001202328"/>
    </source>
</evidence>
<accession>A0AAD4S1E1</accession>
<proteinExistence type="predicted"/>
<sequence length="115" mass="13544">MGSSVCGSLVEVFELWKLLSVSAPYDLNIHIMDFQPWRFLNVQQEHRRLTSNGTMLHLSRYLQILNWQLIQLFAFFLRQFMFIRLVSIDCKSMILLHTFINPTLETYNGVNSIFG</sequence>
<keyword evidence="2" id="KW-1185">Reference proteome</keyword>
<name>A0AAD4S1E1_9MAGN</name>
<organism evidence="1 2">
    <name type="scientific">Papaver atlanticum</name>
    <dbReference type="NCBI Taxonomy" id="357466"/>
    <lineage>
        <taxon>Eukaryota</taxon>
        <taxon>Viridiplantae</taxon>
        <taxon>Streptophyta</taxon>
        <taxon>Embryophyta</taxon>
        <taxon>Tracheophyta</taxon>
        <taxon>Spermatophyta</taxon>
        <taxon>Magnoliopsida</taxon>
        <taxon>Ranunculales</taxon>
        <taxon>Papaveraceae</taxon>
        <taxon>Papaveroideae</taxon>
        <taxon>Papaver</taxon>
    </lineage>
</organism>